<feature type="compositionally biased region" description="Low complexity" evidence="5">
    <location>
        <begin position="455"/>
        <end position="466"/>
    </location>
</feature>
<dbReference type="GO" id="GO:0005248">
    <property type="term" value="F:voltage-gated sodium channel activity"/>
    <property type="evidence" value="ECO:0007669"/>
    <property type="project" value="TreeGrafter"/>
</dbReference>
<feature type="transmembrane region" description="Helical" evidence="6">
    <location>
        <begin position="2702"/>
        <end position="2720"/>
    </location>
</feature>
<feature type="domain" description="Ion transport" evidence="7">
    <location>
        <begin position="2445"/>
        <end position="2684"/>
    </location>
</feature>
<protein>
    <recommendedName>
        <fullName evidence="7">Ion transport domain-containing protein</fullName>
    </recommendedName>
</protein>
<feature type="compositionally biased region" description="Basic and acidic residues" evidence="5">
    <location>
        <begin position="513"/>
        <end position="532"/>
    </location>
</feature>
<feature type="region of interest" description="Disordered" evidence="5">
    <location>
        <begin position="1715"/>
        <end position="1788"/>
    </location>
</feature>
<feature type="compositionally biased region" description="Polar residues" evidence="5">
    <location>
        <begin position="345"/>
        <end position="355"/>
    </location>
</feature>
<feature type="region of interest" description="Disordered" evidence="5">
    <location>
        <begin position="494"/>
        <end position="544"/>
    </location>
</feature>
<feature type="compositionally biased region" description="Acidic residues" evidence="5">
    <location>
        <begin position="2043"/>
        <end position="2055"/>
    </location>
</feature>
<dbReference type="GO" id="GO:0001518">
    <property type="term" value="C:voltage-gated sodium channel complex"/>
    <property type="evidence" value="ECO:0007669"/>
    <property type="project" value="TreeGrafter"/>
</dbReference>
<feature type="compositionally biased region" description="Low complexity" evidence="5">
    <location>
        <begin position="1598"/>
        <end position="1611"/>
    </location>
</feature>
<dbReference type="InterPro" id="IPR005821">
    <property type="entry name" value="Ion_trans_dom"/>
</dbReference>
<feature type="compositionally biased region" description="Pro residues" evidence="5">
    <location>
        <begin position="3037"/>
        <end position="3047"/>
    </location>
</feature>
<keyword evidence="4 6" id="KW-0472">Membrane</keyword>
<sequence>MPERPSGGGVGLVLERLAHAVRRLGGVGSIPTAATPRASSPGMAACYDGASLPLPPLSYAAAARRRSVGGLDAHHPRGGGGTVANVAAAFWHNNHSNYHNHHIPHGRKRLGRPLAALQADREDSWAMLLPRSEALRRYQRMQQQHLQRVEEAWAQERFRSWLKDSHLAAGGGGIVDGGDTGSGDLTAMATPAPQPSSRYHAAAVTVSGTGDGTSTPLPTSDEASTSEFAGVSHTGMMEDDGGVEGLSPFRRHLGLRLLVRNRSAPALRLAQEGVLRGAVGGLSLLGTTWRSRRSRGGAAAAAAASTSPYSTCDGVTDNARNVDGAAGGGGGGGTDGGSHGPLGQTVGSHQPSELQPLSFGMSHHRLNSGGYSAVLYSTDDGILNDLSASIPPRPSTASQPPLSPSSTLHPHSHLRTHAQMQLAPPSPKRRLMSWNSMPRMQSHPSFPSAPPSPQQQPLSPMSVQSSGTTRPKGAGIPHAGGTFVMSGLGVSSVLPFNDSGPQQRLPTSPCGGEETKDAKVRHEEEEPERELRTAGLDRAAGSAAAPPVILPSTRTITTMTSMSASTVAHALQGRRREMESQWQACGAAAVTLAAAAPVVRQLSRFRPPPLVIPGGGNTNQPPPRNERLKGEDGDVVTAVSAVADERAAGAPGSAPVAVAAIPLEVASSGAVAVPSMPASPSVSTPDAAESVDDNSDSSSAIRRRLLQPAAVAPPPFATAIRSRCRSISRGSRLSSRNRIQLPGDDNPSFALDPDQNLGLAPGRSSAASISDGCTSSCLASPSSAVLMRMASAMNRFTYGAAVMEPVGCIKEYDSVGDGREDSYSTSGDRAGVRTATSTENILPTLTPPPTIKARGSCGEENDGEEHIAGSCGAATAAGATIAACAGSIAIAGNAFSFTAANCAAKRLLLASRGGGGGGGGNSSDDGEQWLSGYAYAASNMNPVYDHMYGEQEPEVDEQLEVASSIGSPRPGSHSTHAFTAVYGNPLASHSSLGSGAASPVNIVRQKPPHSNEILGGMPSSKSPAAIPPPAAVSSAAADDNGRQLRSPTSMGSSIFPAAEILSAAVAAASADVPTNDDGTEVALSATAHPAVQAVVQSGAASASLDQASLPAPAKLPRSVDGFDSTPIYPGISTVAVLESQHEKCSWIPTIDATPAERNGAGNGSLADGGLPPAPPPMVLGGPRVTAATATAATATAATAIAATALPFTKCLSGRNENSTTWAAATPSTAATNERSHSSNGGGGSSSKNGDDGDVADAVTLPVDGAGSSLRRTSAKTSATPHAVSEPGFGWPSPKAEVVGDQLVLHPEGSKRLQATLASPRTQLRLLDATKDSQCAQAAVADSAAAVATPASTLTQVPGTPISGSGSEIAPPMDQWTGSGGGAGGAMKGLQYRCGSGPVAEAAEGWGSPTDGSSGEYGSLRGMNTTRRLNNYGCSDSWVGGPTAAGHGISYHSVRRDRKRPFGFSGCSDNIGTNDKPLTHGSRTEMAKQVLQNLLRLSGQRAAATKGYESRMGGAGRESEALDGGVFSSPCAPCGSSNCQERFARRHGRCSGASVGWHRPQGCTSGGGYGGGDSGGGSSDPDSRTPPGPLCEGLLSRNATSSPAAQASLSPARVATDTSAPAGDSDAATQRMSPVTANHPASVAAAAATAAAKPQRRFLRTFSAAASSSRSSATVVAVSAGSGTEPAQERQMDPERHRGLTRRTLHSPLALAAQEEAANALSQGASPRWPPPSPSLLRTSLPLPSPSQPPPPPRPRPLQQQQHQQHQQRRLLHSSSSRHHSSRTERVAAAVAAAAARYSGSGARKSGTGGDMTKFSVAWAREHGPQNAQEMEEALFAPLQRGRSCRARGNLKGSSYTRLNDDAGGGGNNGRQLLGSISRMSRSIVAGSDGGTDSQHHHHQQMQQCGLESGSWASNGGRAAAAAVDSAIRTNPNSLGQHTGPGMPDVDVGARGRVGSDVDGGRHLFAAEVTAAGNVGDGRGGGRDGGGDSDGDKIRPDADADTDADADAITVAIARPSPPPSPPPPPLAIDISRHHHHGLQIRVDEDEEGEEADPDTDTGSKSKESTLRYVSGVDGSKDPAPYLAYPALCCIDGRTRVRQIASAIILHRWFDYGILAAILGSSAILAVDSPRLERSSPLGRAVAILDIIFTAIFTLEMLIKVLAKGLILHRHAYLRNGWDILDFVIVTTSLLSLGLSAGGVGGSSTSSALKGVRLVRALRPLRLVRRLRGMRRVVETLIRSIPTLSEVLLFGVFQFGLFGILGVQLFAGKMSVCSQEVINGTRVEHKSQCVQGVTYVCGEYDMCPDPGSEAVRWWGPKLRNFDNLGSALLTLFTVVTLDGYMAVARSCMDAVGVDHVPEENHAPYMGLYVLVFIFLGSFFWVNLLVSVIIDHYARIVAEEGDLLISKQAKEYIRIFQFERNGKDDWKGGCPADASRLRRFCWKVASHPHFDNAVTANIIINILAMAMVYNDTPRAYDVALALVNVVCTCGFAVEAWFKIVALGFWKYIRDHWNKLDLFIIAVSVPDIVSTFTPMSAATGFVTVLRLLRVFRMFKLIKNARGLRTLFNTLIASSPAIANVGSLLLLIMYIYAVIGMNMYGNYGSPFDQSGSHATYNNIGAAMATQFRLFTGDGWGDLMATGMNCDDNQYQCHTGASALGAAVFFCSFVLVAIFIMLNLVIAVVVDNFIDNAQMEGLLKTTNFVDVLKMVITLRVFVLLMRHKIDTVRKLHRASQLSVPASSRLLIGRRARSRNIHSSGPATPTTPAAAPAAGSGGGSVTGGSLSMLNLGAIGFGGSSGFWSPRSVSGSQRSFEFIPRLARAVTRMGIGGGGGGSSNGFGFLTSTDGSGGEDAVCGGGGGGGGGGGAAAATPLLSQPGASYIRTNSNMSYGQPPMPPPSPPRRSPLSTIGSVLPRGHNGPPLMAAAAVARTASLQEDIAVDGTDGDDGRDGDNGCGIRSSSYSGASGGCGGNSRPPRGASVFRELRKQVLRQRGRQSMLSLRKGGLGLSGGDGIDEQPSPSDGVGCDLSSVVGNDHGTALPPRPSPRPSPRSSPQTNTPAAAAAAAEDDFPGRESAAS</sequence>
<feature type="compositionally biased region" description="Low complexity" evidence="5">
    <location>
        <begin position="395"/>
        <end position="409"/>
    </location>
</feature>
<dbReference type="PANTHER" id="PTHR10037">
    <property type="entry name" value="VOLTAGE-GATED CATION CHANNEL CALCIUM AND SODIUM"/>
    <property type="match status" value="1"/>
</dbReference>
<dbReference type="EMBL" id="BNCP01000029">
    <property type="protein sequence ID" value="GIL84501.1"/>
    <property type="molecule type" value="Genomic_DNA"/>
</dbReference>
<feature type="region of interest" description="Disordered" evidence="5">
    <location>
        <begin position="1972"/>
        <end position="2002"/>
    </location>
</feature>
<feature type="transmembrane region" description="Helical" evidence="6">
    <location>
        <begin position="2563"/>
        <end position="2591"/>
    </location>
</feature>
<feature type="region of interest" description="Disordered" evidence="5">
    <location>
        <begin position="1929"/>
        <end position="1951"/>
    </location>
</feature>
<feature type="domain" description="Ion transport" evidence="7">
    <location>
        <begin position="2106"/>
        <end position="2396"/>
    </location>
</feature>
<keyword evidence="2 6" id="KW-0812">Transmembrane</keyword>
<feature type="region of interest" description="Disordered" evidence="5">
    <location>
        <begin position="2750"/>
        <end position="2771"/>
    </location>
</feature>
<feature type="region of interest" description="Disordered" evidence="5">
    <location>
        <begin position="2041"/>
        <end position="2065"/>
    </location>
</feature>
<dbReference type="FunFam" id="1.20.120.350:FF:000095">
    <property type="entry name" value="Voltage-gated Ca2+ channel, alpha subunit"/>
    <property type="match status" value="1"/>
</dbReference>
<dbReference type="Pfam" id="PF00520">
    <property type="entry name" value="Ion_trans"/>
    <property type="match status" value="2"/>
</dbReference>
<feature type="region of interest" description="Disordered" evidence="5">
    <location>
        <begin position="1223"/>
        <end position="1292"/>
    </location>
</feature>
<feature type="compositionally biased region" description="Low complexity" evidence="5">
    <location>
        <begin position="2753"/>
        <end position="2768"/>
    </location>
</feature>
<feature type="compositionally biased region" description="Low complexity" evidence="5">
    <location>
        <begin position="2951"/>
        <end position="2960"/>
    </location>
</feature>
<evidence type="ECO:0000313" key="8">
    <source>
        <dbReference type="EMBL" id="GIL84501.1"/>
    </source>
</evidence>
<feature type="compositionally biased region" description="Polar residues" evidence="5">
    <location>
        <begin position="1269"/>
        <end position="1279"/>
    </location>
</feature>
<feature type="compositionally biased region" description="Pro residues" evidence="5">
    <location>
        <begin position="1742"/>
        <end position="1755"/>
    </location>
</feature>
<evidence type="ECO:0000256" key="6">
    <source>
        <dbReference type="SAM" id="Phobius"/>
    </source>
</evidence>
<accession>A0A8J4CMC9</accession>
<dbReference type="InterPro" id="IPR043203">
    <property type="entry name" value="VGCC_Ca_Na"/>
</dbReference>
<reference evidence="8" key="1">
    <citation type="journal article" date="2021" name="Proc. Natl. Acad. Sci. U.S.A.">
        <title>Three genomes in the algal genus Volvox reveal the fate of a haploid sex-determining region after a transition to homothallism.</title>
        <authorList>
            <person name="Yamamoto K."/>
            <person name="Hamaji T."/>
            <person name="Kawai-Toyooka H."/>
            <person name="Matsuzaki R."/>
            <person name="Takahashi F."/>
            <person name="Nishimura Y."/>
            <person name="Kawachi M."/>
            <person name="Noguchi H."/>
            <person name="Minakuchi Y."/>
            <person name="Umen J.G."/>
            <person name="Toyoda A."/>
            <person name="Nozaki H."/>
        </authorList>
    </citation>
    <scope>NUCLEOTIDE SEQUENCE</scope>
    <source>
        <strain evidence="8">NIES-3786</strain>
    </source>
</reference>
<feature type="compositionally biased region" description="Gly residues" evidence="5">
    <location>
        <begin position="1563"/>
        <end position="1577"/>
    </location>
</feature>
<feature type="transmembrane region" description="Helical" evidence="6">
    <location>
        <begin position="2246"/>
        <end position="2266"/>
    </location>
</feature>
<feature type="region of interest" description="Disordered" evidence="5">
    <location>
        <begin position="1008"/>
        <end position="1050"/>
    </location>
</feature>
<evidence type="ECO:0000256" key="5">
    <source>
        <dbReference type="SAM" id="MobiDB-lite"/>
    </source>
</evidence>
<keyword evidence="9" id="KW-1185">Reference proteome</keyword>
<feature type="compositionally biased region" description="Low complexity" evidence="5">
    <location>
        <begin position="1900"/>
        <end position="1917"/>
    </location>
</feature>
<dbReference type="FunFam" id="1.10.287.70:FF:000117">
    <property type="entry name" value="Voltage-gated Ca2+ channel, alpha subunit"/>
    <property type="match status" value="1"/>
</dbReference>
<feature type="region of interest" description="Disordered" evidence="5">
    <location>
        <begin position="207"/>
        <end position="226"/>
    </location>
</feature>
<organism evidence="8 9">
    <name type="scientific">Volvox reticuliferus</name>
    <dbReference type="NCBI Taxonomy" id="1737510"/>
    <lineage>
        <taxon>Eukaryota</taxon>
        <taxon>Viridiplantae</taxon>
        <taxon>Chlorophyta</taxon>
        <taxon>core chlorophytes</taxon>
        <taxon>Chlorophyceae</taxon>
        <taxon>CS clade</taxon>
        <taxon>Chlamydomonadales</taxon>
        <taxon>Volvocaceae</taxon>
        <taxon>Volvox</taxon>
    </lineage>
</organism>
<feature type="compositionally biased region" description="Low complexity" evidence="5">
    <location>
        <begin position="673"/>
        <end position="685"/>
    </location>
</feature>
<dbReference type="Proteomes" id="UP000747110">
    <property type="component" value="Unassembled WGS sequence"/>
</dbReference>
<feature type="region of interest" description="Disordered" evidence="5">
    <location>
        <begin position="1550"/>
        <end position="1633"/>
    </location>
</feature>
<feature type="region of interest" description="Disordered" evidence="5">
    <location>
        <begin position="2934"/>
        <end position="3074"/>
    </location>
</feature>
<feature type="region of interest" description="Disordered" evidence="5">
    <location>
        <begin position="840"/>
        <end position="859"/>
    </location>
</feature>
<dbReference type="OrthoDB" id="541396at2759"/>
<evidence type="ECO:0000256" key="4">
    <source>
        <dbReference type="ARBA" id="ARBA00023136"/>
    </source>
</evidence>
<proteinExistence type="predicted"/>
<feature type="transmembrane region" description="Helical" evidence="6">
    <location>
        <begin position="2479"/>
        <end position="2503"/>
    </location>
</feature>
<dbReference type="PANTHER" id="PTHR10037:SF62">
    <property type="entry name" value="SODIUM CHANNEL PROTEIN 60E"/>
    <property type="match status" value="1"/>
</dbReference>
<feature type="transmembrane region" description="Helical" evidence="6">
    <location>
        <begin position="2140"/>
        <end position="2162"/>
    </location>
</feature>
<feature type="compositionally biased region" description="Gly residues" evidence="5">
    <location>
        <begin position="325"/>
        <end position="340"/>
    </location>
</feature>
<feature type="compositionally biased region" description="Pro residues" evidence="5">
    <location>
        <begin position="2889"/>
        <end position="2899"/>
    </location>
</feature>
<feature type="compositionally biased region" description="Basic residues" evidence="5">
    <location>
        <begin position="1765"/>
        <end position="1780"/>
    </location>
</feature>
<feature type="region of interest" description="Disordered" evidence="5">
    <location>
        <begin position="673"/>
        <end position="698"/>
    </location>
</feature>
<keyword evidence="3 6" id="KW-1133">Transmembrane helix</keyword>
<feature type="compositionally biased region" description="Low complexity" evidence="5">
    <location>
        <begin position="3048"/>
        <end position="3061"/>
    </location>
</feature>
<feature type="transmembrane region" description="Helical" evidence="6">
    <location>
        <begin position="2363"/>
        <end position="2388"/>
    </location>
</feature>
<evidence type="ECO:0000256" key="1">
    <source>
        <dbReference type="ARBA" id="ARBA00004141"/>
    </source>
</evidence>
<evidence type="ECO:0000259" key="7">
    <source>
        <dbReference type="Pfam" id="PF00520"/>
    </source>
</evidence>
<feature type="region of interest" description="Disordered" evidence="5">
    <location>
        <begin position="1662"/>
        <end position="1695"/>
    </location>
</feature>
<feature type="region of interest" description="Disordered" evidence="5">
    <location>
        <begin position="2883"/>
        <end position="2917"/>
    </location>
</feature>
<dbReference type="Gene3D" id="1.20.120.350">
    <property type="entry name" value="Voltage-gated potassium channels. Chain C"/>
    <property type="match status" value="2"/>
</dbReference>
<feature type="transmembrane region" description="Helical" evidence="6">
    <location>
        <begin position="2654"/>
        <end position="2681"/>
    </location>
</feature>
<evidence type="ECO:0000256" key="2">
    <source>
        <dbReference type="ARBA" id="ARBA00022692"/>
    </source>
</evidence>
<feature type="compositionally biased region" description="Basic and acidic residues" evidence="5">
    <location>
        <begin position="1979"/>
        <end position="1997"/>
    </location>
</feature>
<name>A0A8J4CMC9_9CHLO</name>
<comment type="subcellular location">
    <subcellularLocation>
        <location evidence="1">Membrane</location>
        <topology evidence="1">Multi-pass membrane protein</topology>
    </subcellularLocation>
</comment>
<comment type="caution">
    <text evidence="8">The sequence shown here is derived from an EMBL/GenBank/DDBJ whole genome shotgun (WGS) entry which is preliminary data.</text>
</comment>
<feature type="compositionally biased region" description="Low complexity" evidence="5">
    <location>
        <begin position="534"/>
        <end position="544"/>
    </location>
</feature>
<evidence type="ECO:0000256" key="3">
    <source>
        <dbReference type="ARBA" id="ARBA00022989"/>
    </source>
</evidence>
<feature type="transmembrane region" description="Helical" evidence="6">
    <location>
        <begin position="2515"/>
        <end position="2542"/>
    </location>
</feature>
<dbReference type="Gene3D" id="1.10.287.70">
    <property type="match status" value="2"/>
</dbReference>
<feature type="region of interest" description="Disordered" evidence="5">
    <location>
        <begin position="320"/>
        <end position="361"/>
    </location>
</feature>
<dbReference type="InterPro" id="IPR027359">
    <property type="entry name" value="Volt_channel_dom_sf"/>
</dbReference>
<feature type="compositionally biased region" description="Low complexity" evidence="5">
    <location>
        <begin position="1662"/>
        <end position="1683"/>
    </location>
</feature>
<feature type="region of interest" description="Disordered" evidence="5">
    <location>
        <begin position="1851"/>
        <end position="1917"/>
    </location>
</feature>
<feature type="compositionally biased region" description="Polar residues" evidence="5">
    <location>
        <begin position="216"/>
        <end position="226"/>
    </location>
</feature>
<feature type="transmembrane region" description="Helical" evidence="6">
    <location>
        <begin position="2182"/>
        <end position="2208"/>
    </location>
</feature>
<gene>
    <name evidence="8" type="ORF">Vretifemale_13168</name>
</gene>
<feature type="transmembrane region" description="Helical" evidence="6">
    <location>
        <begin position="2323"/>
        <end position="2342"/>
    </location>
</feature>
<feature type="region of interest" description="Disordered" evidence="5">
    <location>
        <begin position="731"/>
        <end position="769"/>
    </location>
</feature>
<dbReference type="SUPFAM" id="SSF81324">
    <property type="entry name" value="Voltage-gated potassium channels"/>
    <property type="match status" value="2"/>
</dbReference>
<evidence type="ECO:0000313" key="9">
    <source>
        <dbReference type="Proteomes" id="UP000747110"/>
    </source>
</evidence>
<dbReference type="FunFam" id="1.10.287.70:FF:000166">
    <property type="entry name" value="Voltage-gated Ca2+ channel, alpha subunit"/>
    <property type="match status" value="1"/>
</dbReference>
<feature type="compositionally biased region" description="Basic and acidic residues" evidence="5">
    <location>
        <begin position="1686"/>
        <end position="1695"/>
    </location>
</feature>
<feature type="region of interest" description="Disordered" evidence="5">
    <location>
        <begin position="609"/>
        <end position="632"/>
    </location>
</feature>
<feature type="region of interest" description="Disordered" evidence="5">
    <location>
        <begin position="386"/>
        <end position="480"/>
    </location>
</feature>